<dbReference type="EMBL" id="JASCZI010120912">
    <property type="protein sequence ID" value="MED6157509.1"/>
    <property type="molecule type" value="Genomic_DNA"/>
</dbReference>
<comment type="caution">
    <text evidence="1">The sequence shown here is derived from an EMBL/GenBank/DDBJ whole genome shotgun (WGS) entry which is preliminary data.</text>
</comment>
<proteinExistence type="predicted"/>
<keyword evidence="2" id="KW-1185">Reference proteome</keyword>
<evidence type="ECO:0000313" key="2">
    <source>
        <dbReference type="Proteomes" id="UP001341840"/>
    </source>
</evidence>
<protein>
    <submittedName>
        <fullName evidence="1">Uncharacterized protein</fullName>
    </submittedName>
</protein>
<accession>A0ABU6U8V1</accession>
<name>A0ABU6U8V1_9FABA</name>
<gene>
    <name evidence="1" type="ORF">PIB30_023706</name>
</gene>
<reference evidence="1 2" key="1">
    <citation type="journal article" date="2023" name="Plants (Basel)">
        <title>Bridging the Gap: Combining Genomics and Transcriptomics Approaches to Understand Stylosanthes scabra, an Orphan Legume from the Brazilian Caatinga.</title>
        <authorList>
            <person name="Ferreira-Neto J.R.C."/>
            <person name="da Silva M.D."/>
            <person name="Binneck E."/>
            <person name="de Melo N.F."/>
            <person name="da Silva R.H."/>
            <person name="de Melo A.L.T.M."/>
            <person name="Pandolfi V."/>
            <person name="Bustamante F.O."/>
            <person name="Brasileiro-Vidal A.C."/>
            <person name="Benko-Iseppon A.M."/>
        </authorList>
    </citation>
    <scope>NUCLEOTIDE SEQUENCE [LARGE SCALE GENOMIC DNA]</scope>
    <source>
        <tissue evidence="1">Leaves</tissue>
    </source>
</reference>
<evidence type="ECO:0000313" key="1">
    <source>
        <dbReference type="EMBL" id="MED6157509.1"/>
    </source>
</evidence>
<dbReference type="Proteomes" id="UP001341840">
    <property type="component" value="Unassembled WGS sequence"/>
</dbReference>
<sequence length="125" mass="13850">MNDSKKVMKMDLGFIKTMNLESMNAMKMVLEYSRTHAWASKNGAWREFWVPRRDSALSAESGRLGAGYLALACLGVILGADSGRVQLFYCNFPSVVLGSNQLSTIDIYIPNRSLGRKLSNAIGIR</sequence>
<organism evidence="1 2">
    <name type="scientific">Stylosanthes scabra</name>
    <dbReference type="NCBI Taxonomy" id="79078"/>
    <lineage>
        <taxon>Eukaryota</taxon>
        <taxon>Viridiplantae</taxon>
        <taxon>Streptophyta</taxon>
        <taxon>Embryophyta</taxon>
        <taxon>Tracheophyta</taxon>
        <taxon>Spermatophyta</taxon>
        <taxon>Magnoliopsida</taxon>
        <taxon>eudicotyledons</taxon>
        <taxon>Gunneridae</taxon>
        <taxon>Pentapetalae</taxon>
        <taxon>rosids</taxon>
        <taxon>fabids</taxon>
        <taxon>Fabales</taxon>
        <taxon>Fabaceae</taxon>
        <taxon>Papilionoideae</taxon>
        <taxon>50 kb inversion clade</taxon>
        <taxon>dalbergioids sensu lato</taxon>
        <taxon>Dalbergieae</taxon>
        <taxon>Pterocarpus clade</taxon>
        <taxon>Stylosanthes</taxon>
    </lineage>
</organism>